<proteinExistence type="predicted"/>
<dbReference type="AlphaFoldDB" id="A0A7W8B217"/>
<dbReference type="EMBL" id="JACHJD010000021">
    <property type="protein sequence ID" value="MBB5108919.1"/>
    <property type="molecule type" value="Genomic_DNA"/>
</dbReference>
<dbReference type="PANTHER" id="PTHR30007:SF0">
    <property type="entry name" value="TRANSPOSASE"/>
    <property type="match status" value="1"/>
</dbReference>
<dbReference type="Proteomes" id="UP000549009">
    <property type="component" value="Unassembled WGS sequence"/>
</dbReference>
<sequence>MLLPRRWIVERSLAWILHARRLVRDYERLPVHAETMVNRALIILMSRRLARPAAHLTAAAVRPTAALQAA</sequence>
<accession>A0A7W8B217</accession>
<name>A0A7W8B217_STRST</name>
<comment type="caution">
    <text evidence="1">The sequence shown here is derived from an EMBL/GenBank/DDBJ whole genome shotgun (WGS) entry which is preliminary data.</text>
</comment>
<dbReference type="PANTHER" id="PTHR30007">
    <property type="entry name" value="PHP DOMAIN PROTEIN"/>
    <property type="match status" value="1"/>
</dbReference>
<organism evidence="1 2">
    <name type="scientific">Streptomyces spectabilis</name>
    <dbReference type="NCBI Taxonomy" id="68270"/>
    <lineage>
        <taxon>Bacteria</taxon>
        <taxon>Bacillati</taxon>
        <taxon>Actinomycetota</taxon>
        <taxon>Actinomycetes</taxon>
        <taxon>Kitasatosporales</taxon>
        <taxon>Streptomycetaceae</taxon>
        <taxon>Streptomyces</taxon>
    </lineage>
</organism>
<evidence type="ECO:0008006" key="3">
    <source>
        <dbReference type="Google" id="ProtNLM"/>
    </source>
</evidence>
<keyword evidence="2" id="KW-1185">Reference proteome</keyword>
<gene>
    <name evidence="1" type="ORF">FHS40_008045</name>
</gene>
<protein>
    <recommendedName>
        <fullName evidence="3">Transposase DDE domain-containing protein</fullName>
    </recommendedName>
</protein>
<evidence type="ECO:0000313" key="1">
    <source>
        <dbReference type="EMBL" id="MBB5108919.1"/>
    </source>
</evidence>
<reference evidence="1 2" key="1">
    <citation type="submission" date="2020-08" db="EMBL/GenBank/DDBJ databases">
        <title>Genomic Encyclopedia of Type Strains, Phase III (KMG-III): the genomes of soil and plant-associated and newly described type strains.</title>
        <authorList>
            <person name="Whitman W."/>
        </authorList>
    </citation>
    <scope>NUCLEOTIDE SEQUENCE [LARGE SCALE GENOMIC DNA]</scope>
    <source>
        <strain evidence="1 2">CECT 3146</strain>
    </source>
</reference>
<evidence type="ECO:0000313" key="2">
    <source>
        <dbReference type="Proteomes" id="UP000549009"/>
    </source>
</evidence>